<dbReference type="Proteomes" id="UP001165065">
    <property type="component" value="Unassembled WGS sequence"/>
</dbReference>
<protein>
    <submittedName>
        <fullName evidence="3">Uncharacterized protein</fullName>
    </submittedName>
</protein>
<dbReference type="EMBL" id="BRYA01000345">
    <property type="protein sequence ID" value="GMI47455.1"/>
    <property type="molecule type" value="Genomic_DNA"/>
</dbReference>
<keyword evidence="4" id="KW-1185">Reference proteome</keyword>
<feature type="transmembrane region" description="Helical" evidence="2">
    <location>
        <begin position="541"/>
        <end position="567"/>
    </location>
</feature>
<feature type="transmembrane region" description="Helical" evidence="2">
    <location>
        <begin position="77"/>
        <end position="99"/>
    </location>
</feature>
<evidence type="ECO:0000313" key="3">
    <source>
        <dbReference type="EMBL" id="GMI47455.1"/>
    </source>
</evidence>
<feature type="region of interest" description="Disordered" evidence="1">
    <location>
        <begin position="186"/>
        <end position="209"/>
    </location>
</feature>
<keyword evidence="2" id="KW-1133">Transmembrane helix</keyword>
<name>A0A9W7LDW0_9STRA</name>
<feature type="region of interest" description="Disordered" evidence="1">
    <location>
        <begin position="426"/>
        <end position="459"/>
    </location>
</feature>
<feature type="transmembrane region" description="Helical" evidence="2">
    <location>
        <begin position="119"/>
        <end position="139"/>
    </location>
</feature>
<keyword evidence="2" id="KW-0812">Transmembrane</keyword>
<evidence type="ECO:0000256" key="2">
    <source>
        <dbReference type="SAM" id="Phobius"/>
    </source>
</evidence>
<reference evidence="4" key="1">
    <citation type="journal article" date="2023" name="Commun. Biol.">
        <title>Genome analysis of Parmales, the sister group of diatoms, reveals the evolutionary specialization of diatoms from phago-mixotrophs to photoautotrophs.</title>
        <authorList>
            <person name="Ban H."/>
            <person name="Sato S."/>
            <person name="Yoshikawa S."/>
            <person name="Yamada K."/>
            <person name="Nakamura Y."/>
            <person name="Ichinomiya M."/>
            <person name="Sato N."/>
            <person name="Blanc-Mathieu R."/>
            <person name="Endo H."/>
            <person name="Kuwata A."/>
            <person name="Ogata H."/>
        </authorList>
    </citation>
    <scope>NUCLEOTIDE SEQUENCE [LARGE SCALE GENOMIC DNA]</scope>
</reference>
<dbReference type="OrthoDB" id="194828at2759"/>
<dbReference type="AlphaFoldDB" id="A0A9W7LDW0"/>
<gene>
    <name evidence="3" type="ORF">TrCOL_g8</name>
</gene>
<sequence length="663" mass="75195">MTTQNDEVTNEMAKSGDVDTSDACHQAFGEFACLNLAGLPLILCSILLGLITFILLLEQAIHWMKHTAKKSRFWEKFWEALEGEMIILGIVSFTLFLMTQGLTGSKDDSLEHFITLIEFVHIVLFITMITYICIIARSGQVAQKWIARMRKQQANFQRLQKVVEEAAEAKSFWEKLKGCCSKTDNEGTDYNAEEEEEESSSSQNHPHSMSESEAYSKFASKIFRLAIENDHRVYKACCRSPIANTLKVVSWLLCCCLGHPYRRGKVWFSRTWLSFGRGKDKKIDVYMVATQYLLCDAFLRSQNLPIDLPFDFVEYTSKCTTHMFVKMVKLGWRLWTIFLTFIAAIAMLSGFYHKFKGNTVESTDKIFTTDPDDNLVFYNTFFVAGWILLFYNFRSISTTDTTFEKLIKLEMKRIRARERLMAAADCETSTNGGAGSITPNSGGGSITPNSDAGSENLTSNSHQLLSPASSLGLPLLSPQGDPNRTTSTATTMDVSLGIKPHEAKWLCVKLNGKSGRETFCPCTVAEMSPYKKLFFMNAPDWVLRIYQATVLYYGLFISTYFTVFAFLGDQDLFEVYLSLLLPLVCIFASGQAFPKYASVRYFGDLARPEILEPLVDDAWAKYREGERRINLENQTELDAIRSMYELVCSEGGHRKHQTRSKIK</sequence>
<feature type="compositionally biased region" description="Polar residues" evidence="1">
    <location>
        <begin position="446"/>
        <end position="459"/>
    </location>
</feature>
<proteinExistence type="predicted"/>
<accession>A0A9W7LDW0</accession>
<feature type="compositionally biased region" description="Low complexity" evidence="1">
    <location>
        <begin position="200"/>
        <end position="209"/>
    </location>
</feature>
<feature type="transmembrane region" description="Helical" evidence="2">
    <location>
        <begin position="375"/>
        <end position="393"/>
    </location>
</feature>
<evidence type="ECO:0000313" key="4">
    <source>
        <dbReference type="Proteomes" id="UP001165065"/>
    </source>
</evidence>
<feature type="transmembrane region" description="Helical" evidence="2">
    <location>
        <begin position="573"/>
        <end position="593"/>
    </location>
</feature>
<keyword evidence="2" id="KW-0472">Membrane</keyword>
<feature type="transmembrane region" description="Helical" evidence="2">
    <location>
        <begin position="37"/>
        <end position="57"/>
    </location>
</feature>
<feature type="transmembrane region" description="Helical" evidence="2">
    <location>
        <begin position="332"/>
        <end position="355"/>
    </location>
</feature>
<comment type="caution">
    <text evidence="3">The sequence shown here is derived from an EMBL/GenBank/DDBJ whole genome shotgun (WGS) entry which is preliminary data.</text>
</comment>
<organism evidence="3 4">
    <name type="scientific">Triparma columacea</name>
    <dbReference type="NCBI Taxonomy" id="722753"/>
    <lineage>
        <taxon>Eukaryota</taxon>
        <taxon>Sar</taxon>
        <taxon>Stramenopiles</taxon>
        <taxon>Ochrophyta</taxon>
        <taxon>Bolidophyceae</taxon>
        <taxon>Parmales</taxon>
        <taxon>Triparmaceae</taxon>
        <taxon>Triparma</taxon>
    </lineage>
</organism>
<evidence type="ECO:0000256" key="1">
    <source>
        <dbReference type="SAM" id="MobiDB-lite"/>
    </source>
</evidence>